<evidence type="ECO:0000256" key="3">
    <source>
        <dbReference type="ARBA" id="ARBA00022490"/>
    </source>
</evidence>
<evidence type="ECO:0000256" key="6">
    <source>
        <dbReference type="ARBA" id="ARBA00023015"/>
    </source>
</evidence>
<dbReference type="CDD" id="cd17620">
    <property type="entry name" value="REC_OmpR_KdpE-like"/>
    <property type="match status" value="1"/>
</dbReference>
<evidence type="ECO:0000313" key="14">
    <source>
        <dbReference type="EMBL" id="HJH51006.1"/>
    </source>
</evidence>
<name>A0A9D2W0M1_9FIRM</name>
<dbReference type="InterPro" id="IPR001867">
    <property type="entry name" value="OmpR/PhoB-type_DNA-bd"/>
</dbReference>
<dbReference type="Gene3D" id="3.40.50.2300">
    <property type="match status" value="1"/>
</dbReference>
<dbReference type="EMBL" id="DYXE01000095">
    <property type="protein sequence ID" value="HJH51006.1"/>
    <property type="molecule type" value="Genomic_DNA"/>
</dbReference>
<dbReference type="PROSITE" id="PS50110">
    <property type="entry name" value="RESPONSE_REGULATORY"/>
    <property type="match status" value="1"/>
</dbReference>
<dbReference type="InterPro" id="IPR039420">
    <property type="entry name" value="WalR-like"/>
</dbReference>
<reference evidence="14" key="1">
    <citation type="journal article" date="2021" name="PeerJ">
        <title>Extensive microbial diversity within the chicken gut microbiome revealed by metagenomics and culture.</title>
        <authorList>
            <person name="Gilroy R."/>
            <person name="Ravi A."/>
            <person name="Getino M."/>
            <person name="Pursley I."/>
            <person name="Horton D.L."/>
            <person name="Alikhan N.F."/>
            <person name="Baker D."/>
            <person name="Gharbi K."/>
            <person name="Hall N."/>
            <person name="Watson M."/>
            <person name="Adriaenssens E.M."/>
            <person name="Foster-Nyarko E."/>
            <person name="Jarju S."/>
            <person name="Secka A."/>
            <person name="Antonio M."/>
            <person name="Oren A."/>
            <person name="Chaudhuri R.R."/>
            <person name="La Ragione R."/>
            <person name="Hildebrand F."/>
            <person name="Pallen M.J."/>
        </authorList>
    </citation>
    <scope>NUCLEOTIDE SEQUENCE</scope>
    <source>
        <strain evidence="14">USAMLcec4-12693</strain>
    </source>
</reference>
<dbReference type="Proteomes" id="UP000813420">
    <property type="component" value="Unassembled WGS sequence"/>
</dbReference>
<comment type="function">
    <text evidence="9">May play the central regulatory role in sporulation. It may be an element of the effector pathway responsible for the activation of sporulation genes in response to nutritional stress. Spo0A may act in concert with spo0H (a sigma factor) to control the expression of some genes that are critical to the sporulation process.</text>
</comment>
<dbReference type="PROSITE" id="PS51755">
    <property type="entry name" value="OMPR_PHOB"/>
    <property type="match status" value="1"/>
</dbReference>
<evidence type="ECO:0000256" key="8">
    <source>
        <dbReference type="ARBA" id="ARBA00023163"/>
    </source>
</evidence>
<dbReference type="Gene3D" id="6.10.250.690">
    <property type="match status" value="1"/>
</dbReference>
<feature type="DNA-binding region" description="OmpR/PhoB-type" evidence="11">
    <location>
        <begin position="129"/>
        <end position="233"/>
    </location>
</feature>
<sequence>MITPSYSVLIIEDEKNILDFMTKALKANNYKVFTAVSGNAGLALITSQCPDVVLLDLGLPDIDGNEIISSVRQWTSCPIIVVSARSSERDKVTALDLGADDYITKPFGTPELLARIRASLRHSNRMESSGPLYIHPYQCHGLIIDFEKRMISLHGKPVHLTPVEYKIVAFLARNSGKVMTYSAIMSNIWGPYTDSNNRILRVNMANIRRKLELNPAQPEYIFTEVGVGYRMKEDEYEAG</sequence>
<evidence type="ECO:0000313" key="15">
    <source>
        <dbReference type="Proteomes" id="UP000813420"/>
    </source>
</evidence>
<evidence type="ECO:0000256" key="7">
    <source>
        <dbReference type="ARBA" id="ARBA00023125"/>
    </source>
</evidence>
<dbReference type="PANTHER" id="PTHR48111:SF50">
    <property type="entry name" value="KDP OPERON TRANSCRIPTIONAL REGULATORY PROTEIN KDPE"/>
    <property type="match status" value="1"/>
</dbReference>
<evidence type="ECO:0000256" key="1">
    <source>
        <dbReference type="ARBA" id="ARBA00004496"/>
    </source>
</evidence>
<proteinExistence type="predicted"/>
<organism evidence="14 15">
    <name type="scientific">Merdimonas faecis</name>
    <dbReference type="NCBI Taxonomy" id="1653435"/>
    <lineage>
        <taxon>Bacteria</taxon>
        <taxon>Bacillati</taxon>
        <taxon>Bacillota</taxon>
        <taxon>Clostridia</taxon>
        <taxon>Lachnospirales</taxon>
        <taxon>Lachnospiraceae</taxon>
        <taxon>Merdimonas</taxon>
    </lineage>
</organism>
<accession>A0A9D2W0M1</accession>
<feature type="domain" description="OmpR/PhoB-type" evidence="13">
    <location>
        <begin position="129"/>
        <end position="233"/>
    </location>
</feature>
<evidence type="ECO:0000259" key="13">
    <source>
        <dbReference type="PROSITE" id="PS51755"/>
    </source>
</evidence>
<dbReference type="InterPro" id="IPR001789">
    <property type="entry name" value="Sig_transdc_resp-reg_receiver"/>
</dbReference>
<keyword evidence="6" id="KW-0805">Transcription regulation</keyword>
<feature type="domain" description="Response regulatory" evidence="12">
    <location>
        <begin position="7"/>
        <end position="120"/>
    </location>
</feature>
<dbReference type="GO" id="GO:0032993">
    <property type="term" value="C:protein-DNA complex"/>
    <property type="evidence" value="ECO:0007669"/>
    <property type="project" value="TreeGrafter"/>
</dbReference>
<dbReference type="GO" id="GO:0000987">
    <property type="term" value="F:cis-regulatory region sequence-specific DNA binding"/>
    <property type="evidence" value="ECO:0007669"/>
    <property type="project" value="UniProtKB-ARBA"/>
</dbReference>
<dbReference type="GO" id="GO:0042802">
    <property type="term" value="F:identical protein binding"/>
    <property type="evidence" value="ECO:0007669"/>
    <property type="project" value="UniProtKB-ARBA"/>
</dbReference>
<keyword evidence="7 11" id="KW-0238">DNA-binding</keyword>
<reference evidence="14" key="2">
    <citation type="submission" date="2021-09" db="EMBL/GenBank/DDBJ databases">
        <authorList>
            <person name="Gilroy R."/>
        </authorList>
    </citation>
    <scope>NUCLEOTIDE SEQUENCE</scope>
    <source>
        <strain evidence="14">USAMLcec4-12693</strain>
    </source>
</reference>
<dbReference type="SMART" id="SM00862">
    <property type="entry name" value="Trans_reg_C"/>
    <property type="match status" value="1"/>
</dbReference>
<evidence type="ECO:0000256" key="5">
    <source>
        <dbReference type="ARBA" id="ARBA00023012"/>
    </source>
</evidence>
<evidence type="ECO:0000256" key="2">
    <source>
        <dbReference type="ARBA" id="ARBA00018672"/>
    </source>
</evidence>
<dbReference type="SUPFAM" id="SSF52172">
    <property type="entry name" value="CheY-like"/>
    <property type="match status" value="1"/>
</dbReference>
<dbReference type="Pfam" id="PF00072">
    <property type="entry name" value="Response_reg"/>
    <property type="match status" value="1"/>
</dbReference>
<dbReference type="GO" id="GO:0000156">
    <property type="term" value="F:phosphorelay response regulator activity"/>
    <property type="evidence" value="ECO:0007669"/>
    <property type="project" value="TreeGrafter"/>
</dbReference>
<dbReference type="InterPro" id="IPR011006">
    <property type="entry name" value="CheY-like_superfamily"/>
</dbReference>
<dbReference type="SMART" id="SM00448">
    <property type="entry name" value="REC"/>
    <property type="match status" value="1"/>
</dbReference>
<keyword evidence="8" id="KW-0804">Transcription</keyword>
<dbReference type="PANTHER" id="PTHR48111">
    <property type="entry name" value="REGULATOR OF RPOS"/>
    <property type="match status" value="1"/>
</dbReference>
<dbReference type="CDD" id="cd00383">
    <property type="entry name" value="trans_reg_C"/>
    <property type="match status" value="1"/>
</dbReference>
<dbReference type="GO" id="GO:0005829">
    <property type="term" value="C:cytosol"/>
    <property type="evidence" value="ECO:0007669"/>
    <property type="project" value="TreeGrafter"/>
</dbReference>
<evidence type="ECO:0000256" key="9">
    <source>
        <dbReference type="ARBA" id="ARBA00024867"/>
    </source>
</evidence>
<dbReference type="Gene3D" id="1.10.10.10">
    <property type="entry name" value="Winged helix-like DNA-binding domain superfamily/Winged helix DNA-binding domain"/>
    <property type="match status" value="1"/>
</dbReference>
<keyword evidence="4 10" id="KW-0597">Phosphoprotein</keyword>
<feature type="modified residue" description="4-aspartylphosphate" evidence="10">
    <location>
        <position position="56"/>
    </location>
</feature>
<comment type="subcellular location">
    <subcellularLocation>
        <location evidence="1">Cytoplasm</location>
    </subcellularLocation>
</comment>
<evidence type="ECO:0000256" key="10">
    <source>
        <dbReference type="PROSITE-ProRule" id="PRU00169"/>
    </source>
</evidence>
<dbReference type="RefSeq" id="WP_270644696.1">
    <property type="nucleotide sequence ID" value="NZ_CALWFG010000016.1"/>
</dbReference>
<evidence type="ECO:0000259" key="12">
    <source>
        <dbReference type="PROSITE" id="PS50110"/>
    </source>
</evidence>
<dbReference type="InterPro" id="IPR036388">
    <property type="entry name" value="WH-like_DNA-bd_sf"/>
</dbReference>
<comment type="caution">
    <text evidence="14">The sequence shown here is derived from an EMBL/GenBank/DDBJ whole genome shotgun (WGS) entry which is preliminary data.</text>
</comment>
<dbReference type="Pfam" id="PF00486">
    <property type="entry name" value="Trans_reg_C"/>
    <property type="match status" value="1"/>
</dbReference>
<dbReference type="AlphaFoldDB" id="A0A9D2W0M1"/>
<dbReference type="GO" id="GO:0045893">
    <property type="term" value="P:positive regulation of DNA-templated transcription"/>
    <property type="evidence" value="ECO:0007669"/>
    <property type="project" value="UniProtKB-ARBA"/>
</dbReference>
<evidence type="ECO:0000256" key="11">
    <source>
        <dbReference type="PROSITE-ProRule" id="PRU01091"/>
    </source>
</evidence>
<evidence type="ECO:0000256" key="4">
    <source>
        <dbReference type="ARBA" id="ARBA00022553"/>
    </source>
</evidence>
<dbReference type="FunFam" id="3.40.50.2300:FF:000021">
    <property type="entry name" value="Two-component system response regulator KdpE"/>
    <property type="match status" value="1"/>
</dbReference>
<protein>
    <recommendedName>
        <fullName evidence="2">Stage 0 sporulation protein A homolog</fullName>
    </recommendedName>
</protein>
<keyword evidence="5" id="KW-0902">Two-component regulatory system</keyword>
<gene>
    <name evidence="14" type="ORF">K8V39_12200</name>
</gene>
<keyword evidence="3" id="KW-0963">Cytoplasm</keyword>